<dbReference type="SUPFAM" id="SSF53474">
    <property type="entry name" value="alpha/beta-Hydrolases"/>
    <property type="match status" value="1"/>
</dbReference>
<dbReference type="EMBL" id="CP151919">
    <property type="protein sequence ID" value="XAD53053.1"/>
    <property type="molecule type" value="Genomic_DNA"/>
</dbReference>
<keyword evidence="3" id="KW-1185">Reference proteome</keyword>
<evidence type="ECO:0000313" key="2">
    <source>
        <dbReference type="EMBL" id="XAD53053.1"/>
    </source>
</evidence>
<gene>
    <name evidence="2" type="ORF">AAGT95_14540</name>
</gene>
<evidence type="ECO:0000313" key="3">
    <source>
        <dbReference type="Proteomes" id="UP001453229"/>
    </source>
</evidence>
<feature type="domain" description="AB hydrolase-1" evidence="1">
    <location>
        <begin position="6"/>
        <end position="234"/>
    </location>
</feature>
<dbReference type="InterPro" id="IPR029058">
    <property type="entry name" value="AB_hydrolase_fold"/>
</dbReference>
<dbReference type="InterPro" id="IPR050471">
    <property type="entry name" value="AB_hydrolase"/>
</dbReference>
<protein>
    <submittedName>
        <fullName evidence="2">Alpha/beta fold hydrolase</fullName>
    </submittedName>
</protein>
<dbReference type="Pfam" id="PF12697">
    <property type="entry name" value="Abhydrolase_6"/>
    <property type="match status" value="1"/>
</dbReference>
<name>A0ABZ3CPH0_9GAMM</name>
<dbReference type="GO" id="GO:0016787">
    <property type="term" value="F:hydrolase activity"/>
    <property type="evidence" value="ECO:0007669"/>
    <property type="project" value="UniProtKB-KW"/>
</dbReference>
<reference evidence="2 3" key="1">
    <citation type="submission" date="2024-04" db="EMBL/GenBank/DDBJ databases">
        <title>Salinicola lusitanus LLJ914,a marine bacterium isolated from the Okinawa Trough.</title>
        <authorList>
            <person name="Li J."/>
        </authorList>
    </citation>
    <scope>NUCLEOTIDE SEQUENCE [LARGE SCALE GENOMIC DNA]</scope>
    <source>
        <strain evidence="2 3">LLJ914</strain>
    </source>
</reference>
<proteinExistence type="predicted"/>
<dbReference type="Proteomes" id="UP001453229">
    <property type="component" value="Chromosome"/>
</dbReference>
<accession>A0ABZ3CPH0</accession>
<keyword evidence="2" id="KW-0378">Hydrolase</keyword>
<dbReference type="Gene3D" id="3.40.50.1820">
    <property type="entry name" value="alpha/beta hydrolase"/>
    <property type="match status" value="1"/>
</dbReference>
<sequence length="250" mass="26832">MSAQTLLLLPGWALGSAPLAPLADALRRRLPPSYRVECIEYPGLTSHRPESWVAALDHALPQDAWLAGWSLGGMLATALAQWRGRRARGLIALAANASFVTRSGWPQAMTGEALEDFRHGLRASPTRTFRRFARLSAQGGRDTRRLGRELLAALETTPLDQALAGLGVLSSLDLREVPPTLKIPQLHLFGEDDALVPAAARHAIAARLPRGGRTASIADAGHAFPLEYAEETAERMATFILAADADEAGP</sequence>
<dbReference type="PANTHER" id="PTHR43433:SF5">
    <property type="entry name" value="AB HYDROLASE-1 DOMAIN-CONTAINING PROTEIN"/>
    <property type="match status" value="1"/>
</dbReference>
<dbReference type="InterPro" id="IPR000073">
    <property type="entry name" value="AB_hydrolase_1"/>
</dbReference>
<dbReference type="PANTHER" id="PTHR43433">
    <property type="entry name" value="HYDROLASE, ALPHA/BETA FOLD FAMILY PROTEIN"/>
    <property type="match status" value="1"/>
</dbReference>
<organism evidence="2 3">
    <name type="scientific">Salinicola lusitanus</name>
    <dbReference type="NCBI Taxonomy" id="1949085"/>
    <lineage>
        <taxon>Bacteria</taxon>
        <taxon>Pseudomonadati</taxon>
        <taxon>Pseudomonadota</taxon>
        <taxon>Gammaproteobacteria</taxon>
        <taxon>Oceanospirillales</taxon>
        <taxon>Halomonadaceae</taxon>
        <taxon>Salinicola</taxon>
    </lineage>
</organism>
<dbReference type="RefSeq" id="WP_342594283.1">
    <property type="nucleotide sequence ID" value="NZ_CP151919.1"/>
</dbReference>
<evidence type="ECO:0000259" key="1">
    <source>
        <dbReference type="Pfam" id="PF12697"/>
    </source>
</evidence>